<protein>
    <submittedName>
        <fullName evidence="1">Anti sigma factor C-terminal domain-containing protein</fullName>
    </submittedName>
</protein>
<sequence length="260" mass="29103">MGSRIESEKDIRQKYVWGRIVDTQVKSQNSSHGMYTNKLTETDNGYFWLPGGSNRKQQEAQNAEVWQTLSELPKLTGSELYVSLDREYSQKELNAKFSGLRVEPRWFAVRSGQEWAGIDSYAVTDEEGKAAPAEPEDYLNISVANPIGGDSSVGLDYIPVQGETNEEYLKYHFLSWKTGMIEALKRISQSPEVAESVSAIDFASAAEEVEKNGAKVYGVVVTGRSEELAKLQDEPWMQGAIVRLGDSVLDTRQFDPYIVN</sequence>
<comment type="caution">
    <text evidence="1">The sequence shown here is derived from an EMBL/GenBank/DDBJ whole genome shotgun (WGS) entry which is preliminary data.</text>
</comment>
<dbReference type="Proteomes" id="UP001380953">
    <property type="component" value="Unassembled WGS sequence"/>
</dbReference>
<name>A0ACC6PGX6_9BACL</name>
<gene>
    <name evidence="1" type="ORF">WKI47_20110</name>
</gene>
<keyword evidence="2" id="KW-1185">Reference proteome</keyword>
<proteinExistence type="predicted"/>
<evidence type="ECO:0000313" key="2">
    <source>
        <dbReference type="Proteomes" id="UP001380953"/>
    </source>
</evidence>
<accession>A0ACC6PGX6</accession>
<evidence type="ECO:0000313" key="1">
    <source>
        <dbReference type="EMBL" id="MEJ8306214.1"/>
    </source>
</evidence>
<organism evidence="1 2">
    <name type="scientific">Saccharibacillus sacchari</name>
    <dbReference type="NCBI Taxonomy" id="456493"/>
    <lineage>
        <taxon>Bacteria</taxon>
        <taxon>Bacillati</taxon>
        <taxon>Bacillota</taxon>
        <taxon>Bacilli</taxon>
        <taxon>Bacillales</taxon>
        <taxon>Paenibacillaceae</taxon>
        <taxon>Saccharibacillus</taxon>
    </lineage>
</organism>
<dbReference type="EMBL" id="JBBKAR010000052">
    <property type="protein sequence ID" value="MEJ8306214.1"/>
    <property type="molecule type" value="Genomic_DNA"/>
</dbReference>
<reference evidence="1" key="1">
    <citation type="submission" date="2024-03" db="EMBL/GenBank/DDBJ databases">
        <title>Whole genome sequecning of epiphytes from Marcgravia umbellata leaves.</title>
        <authorList>
            <person name="Kumar G."/>
            <person name="Savka M.A."/>
        </authorList>
    </citation>
    <scope>NUCLEOTIDE SEQUENCE</scope>
    <source>
        <strain evidence="1">RIT_BL5</strain>
    </source>
</reference>